<sequence length="292" mass="33487">MFLSSKSLEKLRILINEDTEYRSGSQLVRLFNNLGFNDTYEQGFPSRWVYTDKKLEGINGTPQLDCCIKELFNPANFIDRLEDLDNYIAGFNKYIAFDKWKVVRNGANIDFKRLDKIEVQEPLKPNQTNTENQFLSQEFSNVSVQKIGLEGMVSEVIEGRIKEIERCYSSEAYLSVIIIAGSTLEGVLLGLANQYPRHFNTAKSSPKDKSGKVYELSKWSLSSFIDVAYELGLVQHDIQRFSHTLRDFRNYIHPHQQMSVGFNPREDTAKICLHVLKAAIQEIGENISKVKV</sequence>
<dbReference type="Proteomes" id="UP000076104">
    <property type="component" value="Chromosome"/>
</dbReference>
<gene>
    <name evidence="1" type="ORF">A3K91_2110</name>
</gene>
<name>A0ABN4N3Y4_9GAMM</name>
<protein>
    <recommendedName>
        <fullName evidence="3">HEPN domain-containing protein</fullName>
    </recommendedName>
</protein>
<dbReference type="RefSeq" id="WP_062845228.1">
    <property type="nucleotide sequence ID" value="NZ_CP014945.1"/>
</dbReference>
<evidence type="ECO:0000313" key="2">
    <source>
        <dbReference type="Proteomes" id="UP000076104"/>
    </source>
</evidence>
<dbReference type="EMBL" id="CP014945">
    <property type="protein sequence ID" value="AMT97691.1"/>
    <property type="molecule type" value="Genomic_DNA"/>
</dbReference>
<dbReference type="GeneID" id="33060540"/>
<evidence type="ECO:0008006" key="3">
    <source>
        <dbReference type="Google" id="ProtNLM"/>
    </source>
</evidence>
<reference evidence="1 2" key="1">
    <citation type="submission" date="2016-03" db="EMBL/GenBank/DDBJ databases">
        <title>Genome sequencing of Psychrobacter alimentarius PAMC 27889.</title>
        <authorList>
            <person name="Lee J."/>
            <person name="Kim O.-S."/>
        </authorList>
    </citation>
    <scope>NUCLEOTIDE SEQUENCE [LARGE SCALE GENOMIC DNA]</scope>
    <source>
        <strain evidence="1 2">PAMC 27889</strain>
    </source>
</reference>
<keyword evidence="2" id="KW-1185">Reference proteome</keyword>
<proteinExistence type="predicted"/>
<organism evidence="1 2">
    <name type="scientific">Psychrobacter alimentarius</name>
    <dbReference type="NCBI Taxonomy" id="261164"/>
    <lineage>
        <taxon>Bacteria</taxon>
        <taxon>Pseudomonadati</taxon>
        <taxon>Pseudomonadota</taxon>
        <taxon>Gammaproteobacteria</taxon>
        <taxon>Moraxellales</taxon>
        <taxon>Moraxellaceae</taxon>
        <taxon>Psychrobacter</taxon>
    </lineage>
</organism>
<evidence type="ECO:0000313" key="1">
    <source>
        <dbReference type="EMBL" id="AMT97691.1"/>
    </source>
</evidence>
<accession>A0ABN4N3Y4</accession>